<comment type="subcellular location">
    <subcellularLocation>
        <location evidence="2">Cell membrane</location>
        <topology evidence="2">Multi-pass membrane protein</topology>
    </subcellularLocation>
</comment>
<accession>A0A8J6A4D4</accession>
<keyword evidence="8 12" id="KW-0297">G-protein coupled receptor</keyword>
<organism evidence="15 16">
    <name type="scientific">Galemys pyrenaicus</name>
    <name type="common">Iberian desman</name>
    <name type="synonym">Pyrenean desman</name>
    <dbReference type="NCBI Taxonomy" id="202257"/>
    <lineage>
        <taxon>Eukaryota</taxon>
        <taxon>Metazoa</taxon>
        <taxon>Chordata</taxon>
        <taxon>Craniata</taxon>
        <taxon>Vertebrata</taxon>
        <taxon>Euteleostomi</taxon>
        <taxon>Mammalia</taxon>
        <taxon>Eutheria</taxon>
        <taxon>Laurasiatheria</taxon>
        <taxon>Eulipotyphla</taxon>
        <taxon>Talpidae</taxon>
        <taxon>Galemys</taxon>
    </lineage>
</organism>
<dbReference type="PRINTS" id="PR00245">
    <property type="entry name" value="OLFACTORYR"/>
</dbReference>
<dbReference type="EMBL" id="JAGFMF010011811">
    <property type="protein sequence ID" value="KAG8511892.1"/>
    <property type="molecule type" value="Genomic_DNA"/>
</dbReference>
<evidence type="ECO:0000313" key="15">
    <source>
        <dbReference type="EMBL" id="KAG8511892.1"/>
    </source>
</evidence>
<evidence type="ECO:0000256" key="1">
    <source>
        <dbReference type="ARBA" id="ARBA00003929"/>
    </source>
</evidence>
<evidence type="ECO:0000256" key="7">
    <source>
        <dbReference type="ARBA" id="ARBA00022989"/>
    </source>
</evidence>
<dbReference type="InterPro" id="IPR017452">
    <property type="entry name" value="GPCR_Rhodpsn_7TM"/>
</dbReference>
<feature type="domain" description="G-protein coupled receptors family 1 profile" evidence="14">
    <location>
        <begin position="358"/>
        <end position="579"/>
    </location>
</feature>
<evidence type="ECO:0000256" key="11">
    <source>
        <dbReference type="ARBA" id="ARBA00023224"/>
    </source>
</evidence>
<feature type="transmembrane region" description="Helical" evidence="13">
    <location>
        <begin position="526"/>
        <end position="549"/>
    </location>
</feature>
<evidence type="ECO:0000256" key="9">
    <source>
        <dbReference type="ARBA" id="ARBA00023136"/>
    </source>
</evidence>
<evidence type="ECO:0000256" key="10">
    <source>
        <dbReference type="ARBA" id="ARBA00023170"/>
    </source>
</evidence>
<keyword evidence="10 12" id="KW-0675">Receptor</keyword>
<gene>
    <name evidence="15" type="ORF">J0S82_015573</name>
</gene>
<feature type="transmembrane region" description="Helical" evidence="13">
    <location>
        <begin position="104"/>
        <end position="126"/>
    </location>
</feature>
<feature type="transmembrane region" description="Helical" evidence="13">
    <location>
        <begin position="279"/>
        <end position="298"/>
    </location>
</feature>
<protein>
    <submittedName>
        <fullName evidence="15">Olfactory receptor 10AG1</fullName>
    </submittedName>
</protein>
<feature type="transmembrane region" description="Helical" evidence="13">
    <location>
        <begin position="377"/>
        <end position="399"/>
    </location>
</feature>
<keyword evidence="9 13" id="KW-0472">Membrane</keyword>
<sequence length="598" mass="67024">MNYNKIKAEDNVSVVTQFILLGFSDLPNVQGLLFALFFIIYMIILIGNSLIIIVTRLDTALQKPMYFFLTNFSSLEICFVSVTVPRILKNLWTQDRTISRLGCATQNCFFITLGASECFLLAVMSYDRYVAICNPLHYPLVMNHKMCVQLAVGAWVIGIPVQIGQTSLIFSLHFCNSNQIHHFFCDIPPLIKLACGDTSVPEKVLFVASTLFVAIPFTLILISYGKIISTILKLPTASGRAKAFSTCSSHLIVVVLFFGSASITYFRPKSNHSASTDKLLSLFYTVITPMFNPLIYSLRNKDVIAALRKMKGEEMKAEDNVSTVLVMQFVLWGFSDFPNLQGLLFALFFLIYMIILIGNSLTIIVTRLDTALQKPMYFFLANFSFLEICFVSVTVPRILKNLWTQDRSISKLKCATQIYFLHMLGTTECFLLVVMAYDRYVAICTILCTISVVLSVFCDSNQINHFFCDIPSMFKVACGDTSINELCVFIAAVLFVMIPFLLILGSYIKIISTILKLPSVTGRSKAFSTCSSHVIVVVLFFGSVAITYLKPKSNCSTGSDKMLSLLYTVVTPIFNPMIYSFRNKDVIVAVKKLLLKKT</sequence>
<dbReference type="GO" id="GO:0005886">
    <property type="term" value="C:plasma membrane"/>
    <property type="evidence" value="ECO:0007669"/>
    <property type="project" value="UniProtKB-SubCell"/>
</dbReference>
<feature type="transmembrane region" description="Helical" evidence="13">
    <location>
        <begin position="444"/>
        <end position="463"/>
    </location>
</feature>
<name>A0A8J6A4D4_GALPY</name>
<keyword evidence="16" id="KW-1185">Reference proteome</keyword>
<dbReference type="PROSITE" id="PS00237">
    <property type="entry name" value="G_PROTEIN_RECEP_F1_1"/>
    <property type="match status" value="2"/>
</dbReference>
<dbReference type="GO" id="GO:0004930">
    <property type="term" value="F:G protein-coupled receptor activity"/>
    <property type="evidence" value="ECO:0007669"/>
    <property type="project" value="UniProtKB-KW"/>
</dbReference>
<dbReference type="PANTHER" id="PTHR26453">
    <property type="entry name" value="OLFACTORY RECEPTOR"/>
    <property type="match status" value="1"/>
</dbReference>
<comment type="similarity">
    <text evidence="12">Belongs to the G-protein coupled receptor 1 family.</text>
</comment>
<feature type="transmembrane region" description="Helical" evidence="13">
    <location>
        <begin position="146"/>
        <end position="163"/>
    </location>
</feature>
<dbReference type="Proteomes" id="UP000700334">
    <property type="component" value="Unassembled WGS sequence"/>
</dbReference>
<dbReference type="GO" id="GO:0004984">
    <property type="term" value="F:olfactory receptor activity"/>
    <property type="evidence" value="ECO:0007669"/>
    <property type="project" value="InterPro"/>
</dbReference>
<evidence type="ECO:0000313" key="16">
    <source>
        <dbReference type="Proteomes" id="UP000700334"/>
    </source>
</evidence>
<feature type="transmembrane region" description="Helical" evidence="13">
    <location>
        <begin position="243"/>
        <end position="267"/>
    </location>
</feature>
<dbReference type="SUPFAM" id="SSF81321">
    <property type="entry name" value="Family A G protein-coupled receptor-like"/>
    <property type="match status" value="2"/>
</dbReference>
<evidence type="ECO:0000256" key="8">
    <source>
        <dbReference type="ARBA" id="ARBA00023040"/>
    </source>
</evidence>
<feature type="transmembrane region" description="Helical" evidence="13">
    <location>
        <begin position="319"/>
        <end position="337"/>
    </location>
</feature>
<keyword evidence="11 12" id="KW-0807">Transducer</keyword>
<dbReference type="PROSITE" id="PS50262">
    <property type="entry name" value="G_PROTEIN_RECEP_F1_2"/>
    <property type="match status" value="2"/>
</dbReference>
<dbReference type="InterPro" id="IPR000276">
    <property type="entry name" value="GPCR_Rhodpsn"/>
</dbReference>
<feature type="transmembrane region" description="Helical" evidence="13">
    <location>
        <begin position="419"/>
        <end position="437"/>
    </location>
</feature>
<dbReference type="InterPro" id="IPR000725">
    <property type="entry name" value="Olfact_rcpt"/>
</dbReference>
<feature type="transmembrane region" description="Helical" evidence="13">
    <location>
        <begin position="483"/>
        <end position="505"/>
    </location>
</feature>
<dbReference type="Pfam" id="PF13853">
    <property type="entry name" value="7tm_4"/>
    <property type="match status" value="3"/>
</dbReference>
<keyword evidence="4" id="KW-0716">Sensory transduction</keyword>
<dbReference type="OrthoDB" id="9656197at2759"/>
<dbReference type="PRINTS" id="PR00237">
    <property type="entry name" value="GPCRRHODOPSN"/>
</dbReference>
<evidence type="ECO:0000256" key="2">
    <source>
        <dbReference type="ARBA" id="ARBA00004651"/>
    </source>
</evidence>
<reference evidence="15" key="1">
    <citation type="journal article" date="2021" name="Evol. Appl.">
        <title>The genome of the Pyrenean desman and the effects of bottlenecks and inbreeding on the genomic landscape of an endangered species.</title>
        <authorList>
            <person name="Escoda L."/>
            <person name="Castresana J."/>
        </authorList>
    </citation>
    <scope>NUCLEOTIDE SEQUENCE</scope>
    <source>
        <strain evidence="15">IBE-C5619</strain>
    </source>
</reference>
<feature type="domain" description="G-protein coupled receptors family 1 profile" evidence="14">
    <location>
        <begin position="47"/>
        <end position="296"/>
    </location>
</feature>
<feature type="transmembrane region" description="Helical" evidence="13">
    <location>
        <begin position="343"/>
        <end position="365"/>
    </location>
</feature>
<dbReference type="FunFam" id="1.20.1070.10:FF:000001">
    <property type="entry name" value="Olfactory receptor"/>
    <property type="match status" value="1"/>
</dbReference>
<evidence type="ECO:0000256" key="12">
    <source>
        <dbReference type="RuleBase" id="RU000688"/>
    </source>
</evidence>
<evidence type="ECO:0000256" key="4">
    <source>
        <dbReference type="ARBA" id="ARBA00022606"/>
    </source>
</evidence>
<keyword evidence="7 13" id="KW-1133">Transmembrane helix</keyword>
<proteinExistence type="inferred from homology"/>
<evidence type="ECO:0000259" key="14">
    <source>
        <dbReference type="PROSITE" id="PS50262"/>
    </source>
</evidence>
<keyword evidence="3" id="KW-1003">Cell membrane</keyword>
<dbReference type="CDD" id="cd15225">
    <property type="entry name" value="7tmA_OR10A-like"/>
    <property type="match status" value="2"/>
</dbReference>
<evidence type="ECO:0000256" key="5">
    <source>
        <dbReference type="ARBA" id="ARBA00022692"/>
    </source>
</evidence>
<evidence type="ECO:0000256" key="3">
    <source>
        <dbReference type="ARBA" id="ARBA00022475"/>
    </source>
</evidence>
<dbReference type="AlphaFoldDB" id="A0A8J6A4D4"/>
<feature type="transmembrane region" description="Helical" evidence="13">
    <location>
        <begin position="561"/>
        <end position="581"/>
    </location>
</feature>
<keyword evidence="6" id="KW-0552">Olfaction</keyword>
<feature type="transmembrane region" description="Helical" evidence="13">
    <location>
        <begin position="66"/>
        <end position="84"/>
    </location>
</feature>
<comment type="function">
    <text evidence="1">Putative odorant or sperm cell receptor.</text>
</comment>
<evidence type="ECO:0000256" key="6">
    <source>
        <dbReference type="ARBA" id="ARBA00022725"/>
    </source>
</evidence>
<feature type="transmembrane region" description="Helical" evidence="13">
    <location>
        <begin position="32"/>
        <end position="54"/>
    </location>
</feature>
<comment type="caution">
    <text evidence="15">The sequence shown here is derived from an EMBL/GenBank/DDBJ whole genome shotgun (WGS) entry which is preliminary data.</text>
</comment>
<dbReference type="FunFam" id="1.20.1070.10:FF:000008">
    <property type="entry name" value="Olfactory receptor"/>
    <property type="match status" value="1"/>
</dbReference>
<feature type="transmembrane region" description="Helical" evidence="13">
    <location>
        <begin position="204"/>
        <end position="222"/>
    </location>
</feature>
<feature type="non-terminal residue" evidence="15">
    <location>
        <position position="598"/>
    </location>
</feature>
<keyword evidence="5 12" id="KW-0812">Transmembrane</keyword>
<dbReference type="Gene3D" id="1.20.1070.10">
    <property type="entry name" value="Rhodopsin 7-helix transmembrane proteins"/>
    <property type="match status" value="2"/>
</dbReference>
<evidence type="ECO:0000256" key="13">
    <source>
        <dbReference type="SAM" id="Phobius"/>
    </source>
</evidence>